<proteinExistence type="predicted"/>
<sequence length="146" mass="15247">MELYAEAFQQLAFISAVVGGLAFTAAASLLNAGTATNDPTALSRSAKITIGTAIMSALFMIISTFIWSFQSADLFRAAVNNQSFPKSVGWVNFAASISMITGGMLLFVSIGTSGWIGSRNLGIVTSIAAVVGIVALILMVLWFGDI</sequence>
<gene>
    <name evidence="2" type="ORF">J6I44_19300</name>
</gene>
<accession>A0ABT3PT26</accession>
<keyword evidence="1" id="KW-1133">Transmembrane helix</keyword>
<feature type="transmembrane region" description="Helical" evidence="1">
    <location>
        <begin position="12"/>
        <end position="36"/>
    </location>
</feature>
<comment type="caution">
    <text evidence="2">The sequence shown here is derived from an EMBL/GenBank/DDBJ whole genome shotgun (WGS) entry which is preliminary data.</text>
</comment>
<protein>
    <submittedName>
        <fullName evidence="2">Uncharacterized protein</fullName>
    </submittedName>
</protein>
<reference evidence="2 3" key="1">
    <citation type="submission" date="2021-03" db="EMBL/GenBank/DDBJ databases">
        <title>Aliifodinibius sp. nov., a new bacterium isolated from saline soil.</title>
        <authorList>
            <person name="Galisteo C."/>
            <person name="De La Haba R."/>
            <person name="Sanchez-Porro C."/>
            <person name="Ventosa A."/>
        </authorList>
    </citation>
    <scope>NUCLEOTIDE SEQUENCE [LARGE SCALE GENOMIC DNA]</scope>
    <source>
        <strain evidence="2 3">1BSP15-2V2</strain>
    </source>
</reference>
<feature type="transmembrane region" description="Helical" evidence="1">
    <location>
        <begin position="121"/>
        <end position="143"/>
    </location>
</feature>
<evidence type="ECO:0000313" key="3">
    <source>
        <dbReference type="Proteomes" id="UP001207918"/>
    </source>
</evidence>
<keyword evidence="1" id="KW-0472">Membrane</keyword>
<dbReference type="Proteomes" id="UP001207918">
    <property type="component" value="Unassembled WGS sequence"/>
</dbReference>
<organism evidence="2 3">
    <name type="scientific">Fodinibius salsisoli</name>
    <dbReference type="NCBI Taxonomy" id="2820877"/>
    <lineage>
        <taxon>Bacteria</taxon>
        <taxon>Pseudomonadati</taxon>
        <taxon>Balneolota</taxon>
        <taxon>Balneolia</taxon>
        <taxon>Balneolales</taxon>
        <taxon>Balneolaceae</taxon>
        <taxon>Fodinibius</taxon>
    </lineage>
</organism>
<name>A0ABT3PT26_9BACT</name>
<dbReference type="EMBL" id="JAGGJA010000020">
    <property type="protein sequence ID" value="MCW9709015.1"/>
    <property type="molecule type" value="Genomic_DNA"/>
</dbReference>
<feature type="transmembrane region" description="Helical" evidence="1">
    <location>
        <begin position="89"/>
        <end position="109"/>
    </location>
</feature>
<dbReference type="RefSeq" id="WP_265767862.1">
    <property type="nucleotide sequence ID" value="NZ_JAGGJA010000020.1"/>
</dbReference>
<evidence type="ECO:0000313" key="2">
    <source>
        <dbReference type="EMBL" id="MCW9709015.1"/>
    </source>
</evidence>
<keyword evidence="3" id="KW-1185">Reference proteome</keyword>
<feature type="transmembrane region" description="Helical" evidence="1">
    <location>
        <begin position="48"/>
        <end position="69"/>
    </location>
</feature>
<evidence type="ECO:0000256" key="1">
    <source>
        <dbReference type="SAM" id="Phobius"/>
    </source>
</evidence>
<keyword evidence="1" id="KW-0812">Transmembrane</keyword>